<sequence>MPERITEHYERHAHAFDNERRKRFAERAWLDRFLLGVPKGAPVLDLGCGAGEPIARYLHDHGHPITGVDGSEAMITLCRTRFPRERWIAADMRGVALDMMFGGIVAWDSLFHLPADDQLALIERLVPWLSPGGALLFNTGPARGIAMGCQFGEEIHHASADPAEYRAVFARTGLFELAYKPEDAATGGRSVWLVRKPH</sequence>
<proteinExistence type="predicted"/>
<dbReference type="GO" id="GO:0032259">
    <property type="term" value="P:methylation"/>
    <property type="evidence" value="ECO:0007669"/>
    <property type="project" value="UniProtKB-KW"/>
</dbReference>
<dbReference type="Proteomes" id="UP000557392">
    <property type="component" value="Unassembled WGS sequence"/>
</dbReference>
<keyword evidence="5" id="KW-1185">Reference proteome</keyword>
<dbReference type="EMBL" id="JACIEH010000001">
    <property type="protein sequence ID" value="MBB4096764.1"/>
    <property type="molecule type" value="Genomic_DNA"/>
</dbReference>
<comment type="caution">
    <text evidence="4">The sequence shown here is derived from an EMBL/GenBank/DDBJ whole genome shotgun (WGS) entry which is preliminary data.</text>
</comment>
<evidence type="ECO:0000256" key="1">
    <source>
        <dbReference type="ARBA" id="ARBA00022603"/>
    </source>
</evidence>
<dbReference type="GO" id="GO:0008168">
    <property type="term" value="F:methyltransferase activity"/>
    <property type="evidence" value="ECO:0007669"/>
    <property type="project" value="UniProtKB-KW"/>
</dbReference>
<dbReference type="RefSeq" id="WP_183993892.1">
    <property type="nucleotide sequence ID" value="NZ_JACIEH010000001.1"/>
</dbReference>
<dbReference type="Pfam" id="PF13649">
    <property type="entry name" value="Methyltransf_25"/>
    <property type="match status" value="1"/>
</dbReference>
<dbReference type="InterPro" id="IPR029063">
    <property type="entry name" value="SAM-dependent_MTases_sf"/>
</dbReference>
<feature type="domain" description="Methyltransferase" evidence="3">
    <location>
        <begin position="43"/>
        <end position="133"/>
    </location>
</feature>
<accession>A0A7W6JNQ3</accession>
<dbReference type="PANTHER" id="PTHR43861">
    <property type="entry name" value="TRANS-ACONITATE 2-METHYLTRANSFERASE-RELATED"/>
    <property type="match status" value="1"/>
</dbReference>
<gene>
    <name evidence="4" type="ORF">GGR46_000297</name>
</gene>
<dbReference type="SUPFAM" id="SSF53335">
    <property type="entry name" value="S-adenosyl-L-methionine-dependent methyltransferases"/>
    <property type="match status" value="1"/>
</dbReference>
<dbReference type="PANTHER" id="PTHR43861:SF1">
    <property type="entry name" value="TRANS-ACONITATE 2-METHYLTRANSFERASE"/>
    <property type="match status" value="1"/>
</dbReference>
<evidence type="ECO:0000313" key="4">
    <source>
        <dbReference type="EMBL" id="MBB4096764.1"/>
    </source>
</evidence>
<dbReference type="Gene3D" id="3.40.50.150">
    <property type="entry name" value="Vaccinia Virus protein VP39"/>
    <property type="match status" value="1"/>
</dbReference>
<dbReference type="CDD" id="cd02440">
    <property type="entry name" value="AdoMet_MTases"/>
    <property type="match status" value="1"/>
</dbReference>
<keyword evidence="1 4" id="KW-0489">Methyltransferase</keyword>
<evidence type="ECO:0000259" key="3">
    <source>
        <dbReference type="Pfam" id="PF13649"/>
    </source>
</evidence>
<organism evidence="4 5">
    <name type="scientific">Sphingomonas kyeonggiensis</name>
    <dbReference type="NCBI Taxonomy" id="1268553"/>
    <lineage>
        <taxon>Bacteria</taxon>
        <taxon>Pseudomonadati</taxon>
        <taxon>Pseudomonadota</taxon>
        <taxon>Alphaproteobacteria</taxon>
        <taxon>Sphingomonadales</taxon>
        <taxon>Sphingomonadaceae</taxon>
        <taxon>Sphingomonas</taxon>
    </lineage>
</organism>
<evidence type="ECO:0000256" key="2">
    <source>
        <dbReference type="ARBA" id="ARBA00022679"/>
    </source>
</evidence>
<dbReference type="InterPro" id="IPR041698">
    <property type="entry name" value="Methyltransf_25"/>
</dbReference>
<protein>
    <submittedName>
        <fullName evidence="4">Trans-aconitate methyltransferase</fullName>
    </submittedName>
</protein>
<name>A0A7W6JNQ3_9SPHN</name>
<dbReference type="AlphaFoldDB" id="A0A7W6JNQ3"/>
<keyword evidence="2 4" id="KW-0808">Transferase</keyword>
<evidence type="ECO:0000313" key="5">
    <source>
        <dbReference type="Proteomes" id="UP000557392"/>
    </source>
</evidence>
<reference evidence="4 5" key="1">
    <citation type="submission" date="2020-08" db="EMBL/GenBank/DDBJ databases">
        <title>Genomic Encyclopedia of Type Strains, Phase IV (KMG-IV): sequencing the most valuable type-strain genomes for metagenomic binning, comparative biology and taxonomic classification.</title>
        <authorList>
            <person name="Goeker M."/>
        </authorList>
    </citation>
    <scope>NUCLEOTIDE SEQUENCE [LARGE SCALE GENOMIC DNA]</scope>
    <source>
        <strain evidence="4 5">DSM 101806</strain>
    </source>
</reference>